<dbReference type="STRING" id="97972.A0A2V1E9E6"/>
<evidence type="ECO:0000256" key="7">
    <source>
        <dbReference type="ARBA" id="ARBA00022982"/>
    </source>
</evidence>
<keyword evidence="9" id="KW-0560">Oxidoreductase</keyword>
<keyword evidence="11 14" id="KW-0472">Membrane</keyword>
<feature type="region of interest" description="Disordered" evidence="13">
    <location>
        <begin position="711"/>
        <end position="733"/>
    </location>
</feature>
<keyword evidence="8 14" id="KW-1133">Transmembrane helix</keyword>
<keyword evidence="4" id="KW-0813">Transport</keyword>
<dbReference type="SUPFAM" id="SSF63380">
    <property type="entry name" value="Riboflavin synthase domain-like"/>
    <property type="match status" value="1"/>
</dbReference>
<comment type="subcellular location">
    <subcellularLocation>
        <location evidence="1">Cell membrane</location>
        <topology evidence="1">Multi-pass membrane protein</topology>
    </subcellularLocation>
</comment>
<proteinExistence type="inferred from homology"/>
<organism evidence="16 17">
    <name type="scientific">Periconia macrospinosa</name>
    <dbReference type="NCBI Taxonomy" id="97972"/>
    <lineage>
        <taxon>Eukaryota</taxon>
        <taxon>Fungi</taxon>
        <taxon>Dikarya</taxon>
        <taxon>Ascomycota</taxon>
        <taxon>Pezizomycotina</taxon>
        <taxon>Dothideomycetes</taxon>
        <taxon>Pleosporomycetidae</taxon>
        <taxon>Pleosporales</taxon>
        <taxon>Massarineae</taxon>
        <taxon>Periconiaceae</taxon>
        <taxon>Periconia</taxon>
    </lineage>
</organism>
<dbReference type="CDD" id="cd06186">
    <property type="entry name" value="NOX_Duox_like_FAD_NADP"/>
    <property type="match status" value="1"/>
</dbReference>
<keyword evidence="5" id="KW-1003">Cell membrane</keyword>
<gene>
    <name evidence="16" type="ORF">DM02DRAFT_581119</name>
</gene>
<evidence type="ECO:0000256" key="9">
    <source>
        <dbReference type="ARBA" id="ARBA00023002"/>
    </source>
</evidence>
<dbReference type="InterPro" id="IPR039261">
    <property type="entry name" value="FNR_nucleotide-bd"/>
</dbReference>
<dbReference type="SUPFAM" id="SSF52343">
    <property type="entry name" value="Ferredoxin reductase-like, C-terminal NADP-linked domain"/>
    <property type="match status" value="1"/>
</dbReference>
<name>A0A2V1E9E6_9PLEO</name>
<feature type="compositionally biased region" description="Basic and acidic residues" evidence="13">
    <location>
        <begin position="634"/>
        <end position="650"/>
    </location>
</feature>
<comment type="catalytic activity">
    <reaction evidence="12">
        <text>2 a Fe(II)-siderophore + NADP(+) + H(+) = 2 a Fe(III)-siderophore + NADPH</text>
        <dbReference type="Rhea" id="RHEA:28795"/>
        <dbReference type="Rhea" id="RHEA-COMP:11342"/>
        <dbReference type="Rhea" id="RHEA-COMP:11344"/>
        <dbReference type="ChEBI" id="CHEBI:15378"/>
        <dbReference type="ChEBI" id="CHEBI:29033"/>
        <dbReference type="ChEBI" id="CHEBI:29034"/>
        <dbReference type="ChEBI" id="CHEBI:57783"/>
        <dbReference type="ChEBI" id="CHEBI:58349"/>
        <dbReference type="EC" id="1.16.1.9"/>
    </reaction>
</comment>
<feature type="transmembrane region" description="Helical" evidence="14">
    <location>
        <begin position="303"/>
        <end position="324"/>
    </location>
</feature>
<evidence type="ECO:0000256" key="11">
    <source>
        <dbReference type="ARBA" id="ARBA00023136"/>
    </source>
</evidence>
<dbReference type="SFLD" id="SFLDG01168">
    <property type="entry name" value="Ferric_reductase_subgroup_(FRE"/>
    <property type="match status" value="1"/>
</dbReference>
<feature type="transmembrane region" description="Helical" evidence="14">
    <location>
        <begin position="331"/>
        <end position="351"/>
    </location>
</feature>
<accession>A0A2V1E9E6</accession>
<dbReference type="InterPro" id="IPR017938">
    <property type="entry name" value="Riboflavin_synthase-like_b-brl"/>
</dbReference>
<dbReference type="OrthoDB" id="167398at2759"/>
<evidence type="ECO:0000313" key="17">
    <source>
        <dbReference type="Proteomes" id="UP000244855"/>
    </source>
</evidence>
<feature type="transmembrane region" description="Helical" evidence="14">
    <location>
        <begin position="264"/>
        <end position="283"/>
    </location>
</feature>
<evidence type="ECO:0000256" key="3">
    <source>
        <dbReference type="ARBA" id="ARBA00012668"/>
    </source>
</evidence>
<dbReference type="SFLD" id="SFLDS00052">
    <property type="entry name" value="Ferric_Reductase_Domain"/>
    <property type="match status" value="1"/>
</dbReference>
<evidence type="ECO:0000313" key="16">
    <source>
        <dbReference type="EMBL" id="PVI07147.1"/>
    </source>
</evidence>
<reference evidence="16 17" key="1">
    <citation type="journal article" date="2018" name="Sci. Rep.">
        <title>Comparative genomics provides insights into the lifestyle and reveals functional heterogeneity of dark septate endophytic fungi.</title>
        <authorList>
            <person name="Knapp D.G."/>
            <person name="Nemeth J.B."/>
            <person name="Barry K."/>
            <person name="Hainaut M."/>
            <person name="Henrissat B."/>
            <person name="Johnson J."/>
            <person name="Kuo A."/>
            <person name="Lim J.H.P."/>
            <person name="Lipzen A."/>
            <person name="Nolan M."/>
            <person name="Ohm R.A."/>
            <person name="Tamas L."/>
            <person name="Grigoriev I.V."/>
            <person name="Spatafora J.W."/>
            <person name="Nagy L.G."/>
            <person name="Kovacs G.M."/>
        </authorList>
    </citation>
    <scope>NUCLEOTIDE SEQUENCE [LARGE SCALE GENOMIC DNA]</scope>
    <source>
        <strain evidence="16 17">DSE2036</strain>
    </source>
</reference>
<keyword evidence="6 14" id="KW-0812">Transmembrane</keyword>
<dbReference type="Gene3D" id="3.40.50.80">
    <property type="entry name" value="Nucleotide-binding domain of ferredoxin-NADP reductase (FNR) module"/>
    <property type="match status" value="2"/>
</dbReference>
<keyword evidence="10" id="KW-0406">Ion transport</keyword>
<sequence>MPAVSETLASRAGETMEHLESALALAEREITDTISSLVRRINIPSNSTSPPGLIEANTRDPWKESGKYALAYVYFCIPLLVFAGLLRYYHLFTDKIRTALHQEEVLKSSTTSSPDTDYELSVLYTDKSTKKFFPREGPLPNASRAQSSVSSQRPINICIALFRFIFYRPLRQVQFKKGWRPLVFPSAAVCLIILAAMAVGICYSFIPRPLFWESIAYGSPPLAVRSGMLAVALMPWIVGLAMKANIITLITGIGHERLNVLHRWGAYLCLILSIIHTVPYYVTPVWHDGGRHVFESLFQQEGFYAYGTGIAALVPLAFLCLHSLEPLRHWMYELFVTLHVPVAILFLGMLFWHCNNYLTSWNYLFATLAIWLTSYAVRVFYLNWTNPTRMSWLIGDEAAVTIMPENAIKITIPTKTRWRPGQYVYLRMPGISVFENHPFTIASLCSDDFPSEYGEGYRDMVLVFRPFGGFTKKVLSSALEHGPWHTYRAFIDGPYGGMQRRIEAFDDVVLIAGGSGITAIISQILSLIKKMRDGKAVTRKVRVIWALKRPETMEWFKEELRICREFAPPESVECQFYITGAKRNQAGAVVSAKTPTRPVSLFFHDKVNDAFQNIADHRLSGISTKRHSALIRDEAQGDPEREKELRRENEDSITALPQAHLVPVNRSHTTTPNSSNPDLIAPLPRSIASRRQDRNLSLDISTALSSNAGNGALDPSILQQHNPSSPTTSGEPAAQAIQGFDFGFPSTPTEFQKNLMRFAFLPAAVKKKDGWSTEYGRPDLKFLLRDMGRDFGRRTCVFVCGPAGMRTVVSETVAEMQRSIWSDAQGRRDEIFLHAENYAL</sequence>
<dbReference type="PANTHER" id="PTHR32361:SF23">
    <property type="entry name" value="FERRIC-CHELATE REDUCTASE"/>
    <property type="match status" value="1"/>
</dbReference>
<feature type="transmembrane region" description="Helical" evidence="14">
    <location>
        <begin position="226"/>
        <end position="252"/>
    </location>
</feature>
<evidence type="ECO:0000259" key="15">
    <source>
        <dbReference type="PROSITE" id="PS51384"/>
    </source>
</evidence>
<feature type="region of interest" description="Disordered" evidence="13">
    <location>
        <begin position="634"/>
        <end position="684"/>
    </location>
</feature>
<dbReference type="Pfam" id="PF08022">
    <property type="entry name" value="FAD_binding_8"/>
    <property type="match status" value="1"/>
</dbReference>
<dbReference type="AlphaFoldDB" id="A0A2V1E9E6"/>
<feature type="transmembrane region" description="Helical" evidence="14">
    <location>
        <begin position="182"/>
        <end position="206"/>
    </location>
</feature>
<dbReference type="InterPro" id="IPR017927">
    <property type="entry name" value="FAD-bd_FR_type"/>
</dbReference>
<evidence type="ECO:0000256" key="12">
    <source>
        <dbReference type="ARBA" id="ARBA00048483"/>
    </source>
</evidence>
<evidence type="ECO:0000256" key="13">
    <source>
        <dbReference type="SAM" id="MobiDB-lite"/>
    </source>
</evidence>
<dbReference type="PANTHER" id="PTHR32361">
    <property type="entry name" value="FERRIC/CUPRIC REDUCTASE TRANSMEMBRANE COMPONENT"/>
    <property type="match status" value="1"/>
</dbReference>
<dbReference type="PROSITE" id="PS51384">
    <property type="entry name" value="FAD_FR"/>
    <property type="match status" value="1"/>
</dbReference>
<dbReference type="InterPro" id="IPR051410">
    <property type="entry name" value="Ferric/Cupric_Reductase"/>
</dbReference>
<evidence type="ECO:0000256" key="8">
    <source>
        <dbReference type="ARBA" id="ARBA00022989"/>
    </source>
</evidence>
<dbReference type="GO" id="GO:0006826">
    <property type="term" value="P:iron ion transport"/>
    <property type="evidence" value="ECO:0007669"/>
    <property type="project" value="TreeGrafter"/>
</dbReference>
<dbReference type="Proteomes" id="UP000244855">
    <property type="component" value="Unassembled WGS sequence"/>
</dbReference>
<dbReference type="GO" id="GO:0015677">
    <property type="term" value="P:copper ion import"/>
    <property type="evidence" value="ECO:0007669"/>
    <property type="project" value="TreeGrafter"/>
</dbReference>
<feature type="transmembrane region" description="Helical" evidence="14">
    <location>
        <begin position="69"/>
        <end position="89"/>
    </location>
</feature>
<feature type="domain" description="FAD-binding FR-type" evidence="15">
    <location>
        <begin position="387"/>
        <end position="501"/>
    </location>
</feature>
<dbReference type="Pfam" id="PF08030">
    <property type="entry name" value="NAD_binding_6"/>
    <property type="match status" value="1"/>
</dbReference>
<evidence type="ECO:0000256" key="2">
    <source>
        <dbReference type="ARBA" id="ARBA00006278"/>
    </source>
</evidence>
<feature type="transmembrane region" description="Helical" evidence="14">
    <location>
        <begin position="363"/>
        <end position="381"/>
    </location>
</feature>
<evidence type="ECO:0000256" key="1">
    <source>
        <dbReference type="ARBA" id="ARBA00004651"/>
    </source>
</evidence>
<evidence type="ECO:0000256" key="14">
    <source>
        <dbReference type="SAM" id="Phobius"/>
    </source>
</evidence>
<dbReference type="GO" id="GO:0006879">
    <property type="term" value="P:intracellular iron ion homeostasis"/>
    <property type="evidence" value="ECO:0007669"/>
    <property type="project" value="TreeGrafter"/>
</dbReference>
<evidence type="ECO:0000256" key="5">
    <source>
        <dbReference type="ARBA" id="ARBA00022475"/>
    </source>
</evidence>
<dbReference type="EC" id="1.16.1.9" evidence="3"/>
<comment type="similarity">
    <text evidence="2">Belongs to the ferric reductase (FRE) family.</text>
</comment>
<protein>
    <recommendedName>
        <fullName evidence="3">ferric-chelate reductase (NADPH)</fullName>
        <ecNumber evidence="3">1.16.1.9</ecNumber>
    </recommendedName>
</protein>
<dbReference type="Pfam" id="PF01794">
    <property type="entry name" value="Ferric_reduct"/>
    <property type="match status" value="1"/>
</dbReference>
<feature type="compositionally biased region" description="Polar residues" evidence="13">
    <location>
        <begin position="666"/>
        <end position="677"/>
    </location>
</feature>
<evidence type="ECO:0000256" key="6">
    <source>
        <dbReference type="ARBA" id="ARBA00022692"/>
    </source>
</evidence>
<dbReference type="EMBL" id="KZ805305">
    <property type="protein sequence ID" value="PVI07147.1"/>
    <property type="molecule type" value="Genomic_DNA"/>
</dbReference>
<feature type="transmembrane region" description="Helical" evidence="14">
    <location>
        <begin position="508"/>
        <end position="528"/>
    </location>
</feature>
<dbReference type="InterPro" id="IPR013121">
    <property type="entry name" value="Fe_red_NAD-bd_6"/>
</dbReference>
<keyword evidence="7" id="KW-0249">Electron transport</keyword>
<dbReference type="FunFam" id="3.40.50.80:FF:000067">
    <property type="entry name" value="WGS project CABT00000000 data, contig 2.6"/>
    <property type="match status" value="1"/>
</dbReference>
<evidence type="ECO:0000256" key="4">
    <source>
        <dbReference type="ARBA" id="ARBA00022448"/>
    </source>
</evidence>
<dbReference type="InterPro" id="IPR013112">
    <property type="entry name" value="FAD-bd_8"/>
</dbReference>
<feature type="compositionally biased region" description="Polar residues" evidence="13">
    <location>
        <begin position="717"/>
        <end position="730"/>
    </location>
</feature>
<dbReference type="GO" id="GO:0005886">
    <property type="term" value="C:plasma membrane"/>
    <property type="evidence" value="ECO:0007669"/>
    <property type="project" value="UniProtKB-SubCell"/>
</dbReference>
<keyword evidence="17" id="KW-1185">Reference proteome</keyword>
<evidence type="ECO:0000256" key="10">
    <source>
        <dbReference type="ARBA" id="ARBA00023065"/>
    </source>
</evidence>
<dbReference type="GO" id="GO:0052851">
    <property type="term" value="F:ferric-chelate reductase (NADPH) activity"/>
    <property type="evidence" value="ECO:0007669"/>
    <property type="project" value="UniProtKB-EC"/>
</dbReference>
<dbReference type="InterPro" id="IPR013130">
    <property type="entry name" value="Fe3_Rdtase_TM_dom"/>
</dbReference>